<sequence length="214" mass="23062">MTLAQLGTIIALNLAGMYTPGPDFFLLLRLAARSRRHALAAVAGIATGILVWVTLTVLGTAALFVTNPALLGWVQLLGGSWLLYMGFSMVRSGWEQRVNRVVLAEIPTDQLLGSMGKNYRLGLMTNLANPKAVLFFASIMAPFMPTDPTWLTSLEIIVALVLCTFIGFSLLVFVVSASVVRKRLVAAGPWIDIIAGVLFLAVGGWMVYEGLHAV</sequence>
<dbReference type="InterPro" id="IPR001123">
    <property type="entry name" value="LeuE-type"/>
</dbReference>
<evidence type="ECO:0000256" key="6">
    <source>
        <dbReference type="SAM" id="Phobius"/>
    </source>
</evidence>
<evidence type="ECO:0000256" key="5">
    <source>
        <dbReference type="ARBA" id="ARBA00023136"/>
    </source>
</evidence>
<dbReference type="PANTHER" id="PTHR30086:SF19">
    <property type="entry name" value="THREONINE EFFLUX PROTEIN"/>
    <property type="match status" value="1"/>
</dbReference>
<dbReference type="RefSeq" id="WP_156191898.1">
    <property type="nucleotide sequence ID" value="NZ_CP046452.1"/>
</dbReference>
<protein>
    <submittedName>
        <fullName evidence="7">Threonine efflux protein</fullName>
    </submittedName>
</protein>
<evidence type="ECO:0000256" key="3">
    <source>
        <dbReference type="ARBA" id="ARBA00022692"/>
    </source>
</evidence>
<feature type="transmembrane region" description="Helical" evidence="6">
    <location>
        <begin position="121"/>
        <end position="144"/>
    </location>
</feature>
<feature type="transmembrane region" description="Helical" evidence="6">
    <location>
        <begin position="156"/>
        <end position="180"/>
    </location>
</feature>
<evidence type="ECO:0000256" key="4">
    <source>
        <dbReference type="ARBA" id="ARBA00022989"/>
    </source>
</evidence>
<keyword evidence="3 6" id="KW-0812">Transmembrane</keyword>
<organism evidence="7 8">
    <name type="scientific">Corynebacterium kalinowskii</name>
    <dbReference type="NCBI Taxonomy" id="2675216"/>
    <lineage>
        <taxon>Bacteria</taxon>
        <taxon>Bacillati</taxon>
        <taxon>Actinomycetota</taxon>
        <taxon>Actinomycetes</taxon>
        <taxon>Mycobacteriales</taxon>
        <taxon>Corynebacteriaceae</taxon>
        <taxon>Corynebacterium</taxon>
    </lineage>
</organism>
<evidence type="ECO:0000256" key="2">
    <source>
        <dbReference type="ARBA" id="ARBA00022475"/>
    </source>
</evidence>
<feature type="transmembrane region" description="Helical" evidence="6">
    <location>
        <begin position="187"/>
        <end position="208"/>
    </location>
</feature>
<evidence type="ECO:0000313" key="7">
    <source>
        <dbReference type="EMBL" id="QGU01501.1"/>
    </source>
</evidence>
<dbReference type="Pfam" id="PF01810">
    <property type="entry name" value="LysE"/>
    <property type="match status" value="1"/>
</dbReference>
<feature type="transmembrane region" description="Helical" evidence="6">
    <location>
        <begin position="6"/>
        <end position="27"/>
    </location>
</feature>
<feature type="transmembrane region" description="Helical" evidence="6">
    <location>
        <begin position="70"/>
        <end position="90"/>
    </location>
</feature>
<keyword evidence="4 6" id="KW-1133">Transmembrane helix</keyword>
<keyword evidence="2" id="KW-1003">Cell membrane</keyword>
<name>A0A6B8VNY5_9CORY</name>
<keyword evidence="8" id="KW-1185">Reference proteome</keyword>
<dbReference type="AlphaFoldDB" id="A0A6B8VNY5"/>
<dbReference type="GO" id="GO:0005886">
    <property type="term" value="C:plasma membrane"/>
    <property type="evidence" value="ECO:0007669"/>
    <property type="project" value="UniProtKB-SubCell"/>
</dbReference>
<dbReference type="PANTHER" id="PTHR30086">
    <property type="entry name" value="ARGININE EXPORTER PROTEIN ARGO"/>
    <property type="match status" value="1"/>
</dbReference>
<dbReference type="Proteomes" id="UP000427071">
    <property type="component" value="Chromosome"/>
</dbReference>
<evidence type="ECO:0000313" key="8">
    <source>
        <dbReference type="Proteomes" id="UP000427071"/>
    </source>
</evidence>
<comment type="subcellular location">
    <subcellularLocation>
        <location evidence="1">Cell membrane</location>
        <topology evidence="1">Multi-pass membrane protein</topology>
    </subcellularLocation>
</comment>
<feature type="transmembrane region" description="Helical" evidence="6">
    <location>
        <begin position="39"/>
        <end position="64"/>
    </location>
</feature>
<evidence type="ECO:0000256" key="1">
    <source>
        <dbReference type="ARBA" id="ARBA00004651"/>
    </source>
</evidence>
<accession>A0A6B8VNY5</accession>
<gene>
    <name evidence="7" type="primary">rhtC</name>
    <name evidence="7" type="ORF">CKALI_03090</name>
</gene>
<reference evidence="8" key="1">
    <citation type="submission" date="2019-11" db="EMBL/GenBank/DDBJ databases">
        <title>Complete genome sequence of Corynebacterium kalinowskii 1959, a novel Corynebacterium species isolated from soil of a small paddock in Vilsendorf, Germany.</title>
        <authorList>
            <person name="Schaffert L."/>
            <person name="Ruwe M."/>
            <person name="Milse J."/>
            <person name="Hanuschka K."/>
            <person name="Ortseifen V."/>
            <person name="Droste J."/>
            <person name="Brandt D."/>
            <person name="Schlueter L."/>
            <person name="Kutter Y."/>
            <person name="Vinke S."/>
            <person name="Viehoefer P."/>
            <person name="Jacob L."/>
            <person name="Luebke N.-C."/>
            <person name="Schulte-Berndt E."/>
            <person name="Hain C."/>
            <person name="Linder M."/>
            <person name="Schmidt P."/>
            <person name="Wollenschlaeger L."/>
            <person name="Luttermann T."/>
            <person name="Thieme E."/>
            <person name="Hassa J."/>
            <person name="Haak M."/>
            <person name="Wittchen M."/>
            <person name="Mentz A."/>
            <person name="Persicke M."/>
            <person name="Busche T."/>
            <person name="Ruckert C."/>
        </authorList>
    </citation>
    <scope>NUCLEOTIDE SEQUENCE [LARGE SCALE GENOMIC DNA]</scope>
    <source>
        <strain evidence="8">1959</strain>
    </source>
</reference>
<dbReference type="KEGG" id="ckw:CKALI_03090"/>
<dbReference type="GO" id="GO:0015171">
    <property type="term" value="F:amino acid transmembrane transporter activity"/>
    <property type="evidence" value="ECO:0007669"/>
    <property type="project" value="TreeGrafter"/>
</dbReference>
<proteinExistence type="predicted"/>
<keyword evidence="5 6" id="KW-0472">Membrane</keyword>
<dbReference type="EMBL" id="CP046452">
    <property type="protein sequence ID" value="QGU01501.1"/>
    <property type="molecule type" value="Genomic_DNA"/>
</dbReference>